<accession>A0A0L6UBD1</accession>
<feature type="compositionally biased region" description="Basic and acidic residues" evidence="1">
    <location>
        <begin position="584"/>
        <end position="597"/>
    </location>
</feature>
<comment type="caution">
    <text evidence="2">The sequence shown here is derived from an EMBL/GenBank/DDBJ whole genome shotgun (WGS) entry which is preliminary data.</text>
</comment>
<evidence type="ECO:0000313" key="2">
    <source>
        <dbReference type="EMBL" id="KNZ45838.1"/>
    </source>
</evidence>
<feature type="compositionally biased region" description="Polar residues" evidence="1">
    <location>
        <begin position="529"/>
        <end position="540"/>
    </location>
</feature>
<dbReference type="OrthoDB" id="2496674at2759"/>
<dbReference type="AlphaFoldDB" id="A0A0L6UBD1"/>
<protein>
    <submittedName>
        <fullName evidence="2">Uncharacterized protein</fullName>
    </submittedName>
</protein>
<dbReference type="STRING" id="27349.A0A0L6UBD1"/>
<feature type="region of interest" description="Disordered" evidence="1">
    <location>
        <begin position="584"/>
        <end position="606"/>
    </location>
</feature>
<feature type="region of interest" description="Disordered" evidence="1">
    <location>
        <begin position="460"/>
        <end position="541"/>
    </location>
</feature>
<reference evidence="2 3" key="1">
    <citation type="submission" date="2015-08" db="EMBL/GenBank/DDBJ databases">
        <title>Next Generation Sequencing and Analysis of the Genome of Puccinia sorghi L Schw, the Causal Agent of Maize Common Rust.</title>
        <authorList>
            <person name="Rochi L."/>
            <person name="Burguener G."/>
            <person name="Darino M."/>
            <person name="Turjanski A."/>
            <person name="Kreff E."/>
            <person name="Dieguez M.J."/>
            <person name="Sacco F."/>
        </authorList>
    </citation>
    <scope>NUCLEOTIDE SEQUENCE [LARGE SCALE GENOMIC DNA]</scope>
    <source>
        <strain evidence="2 3">RO10H11247</strain>
    </source>
</reference>
<dbReference type="Proteomes" id="UP000037035">
    <property type="component" value="Unassembled WGS sequence"/>
</dbReference>
<keyword evidence="3" id="KW-1185">Reference proteome</keyword>
<organism evidence="2 3">
    <name type="scientific">Puccinia sorghi</name>
    <dbReference type="NCBI Taxonomy" id="27349"/>
    <lineage>
        <taxon>Eukaryota</taxon>
        <taxon>Fungi</taxon>
        <taxon>Dikarya</taxon>
        <taxon>Basidiomycota</taxon>
        <taxon>Pucciniomycotina</taxon>
        <taxon>Pucciniomycetes</taxon>
        <taxon>Pucciniales</taxon>
        <taxon>Pucciniaceae</taxon>
        <taxon>Puccinia</taxon>
    </lineage>
</organism>
<sequence>MAADRGFELVFSGFRICFESKLPVLNNNLRMVSINQVQLVRITAVEDEGVARDRILTAVSNVIQYRGQRAGPLPSVGTSRPCAINSRRFTNIETLNEGGCSGNHFRGGFPRNNHFRGSDYFSTNKQAWRRPRSANQQLSIPTSHNSNQLMYLLKIGPMAQIVPINFLLGNCHQSPESTTRLRRVVNQIEERPGSYTTDELPGSHVSGNRLADPGPFAVPPQKDSWVGHAADYAEPNHPRGAKFSQKIKLNPQAEPFTPRSIRQDSNKMHAIDAGNVHGNEDKEHYDPLAANEEILLGAKRVIEIFYNRTLKEDEKVIKQYIEAMRIKRAEDVLEGSNDEDKVEQSQSAPDSAYVKTIERGIQPEPYSDMMNQQSPMPSLVESTENTLSTKSHDEGIISGPKAQSMAVKNHAGENELSIPNISENESPKGKLTNGRFMGQEKASDGDVFGKPFFKNNRVELSLKTTEESPKPSHASESEEAITASNPKESLKTFKISSKNEKTPKNKEKMGIVEIKMGGSSTRKGKNSNKESSPFSENITGIKTGEDEKNYLSFASNDKQKKNNLASNSNPKIKKIDIKNVQKNKVAEVESNDPKDKLSTTVETQDTNQDSRKTYMFPKYQESEKLEIKKTTQATLFKHSSNILSEDLHVPLDLNLTNESYNLFLHVWSQGHHHFEKLEIESSKFINEFEFKRRLHAFRHLLHSHTLAESWAKWKQSSNLKSYELEAFEYFSGLSNNYLKIHQIPILLGTKFYVKWDMHTSRMKSQDILQSALGKYEAQKRKELYDYSLSRIYFKTVWWDEQKLEEDRKKYGLDILVILKVGDALQFGAKSFDLRGTLNSSHKQIIQIMTDKSGPFPWVESPERDWIYRNYGEVYVERLRHLKWVICQLSKEDRTILINRIIPFLENEMGTGVLESPIYQIGYELTWCDMGLKLDYLKEFWFARIHEGDPLKLNKFSKLVNKFSMKERKALAEWHSRFVLVDHPDDKSINIKQTIEQKSITSFA</sequence>
<name>A0A0L6UBD1_9BASI</name>
<gene>
    <name evidence="2" type="ORF">VP01_775g1</name>
</gene>
<evidence type="ECO:0000256" key="1">
    <source>
        <dbReference type="SAM" id="MobiDB-lite"/>
    </source>
</evidence>
<feature type="compositionally biased region" description="Basic and acidic residues" evidence="1">
    <location>
        <begin position="464"/>
        <end position="476"/>
    </location>
</feature>
<dbReference type="EMBL" id="LAVV01013227">
    <property type="protein sequence ID" value="KNZ45838.1"/>
    <property type="molecule type" value="Genomic_DNA"/>
</dbReference>
<evidence type="ECO:0000313" key="3">
    <source>
        <dbReference type="Proteomes" id="UP000037035"/>
    </source>
</evidence>
<dbReference type="VEuPathDB" id="FungiDB:VP01_775g1"/>
<feature type="compositionally biased region" description="Basic and acidic residues" evidence="1">
    <location>
        <begin position="497"/>
        <end position="510"/>
    </location>
</feature>
<proteinExistence type="predicted"/>